<reference evidence="1 2" key="1">
    <citation type="submission" date="2018-11" db="EMBL/GenBank/DDBJ databases">
        <title>Complete genome sequence of Microcystis aeruginosa NIES-102.</title>
        <authorList>
            <person name="Yamaguchi H."/>
            <person name="Suzuki S."/>
            <person name="Kawachi M."/>
        </authorList>
    </citation>
    <scope>NUCLEOTIDE SEQUENCE [LARGE SCALE GENOMIC DNA]</scope>
    <source>
        <strain evidence="1 2">NIES-102</strain>
    </source>
</reference>
<dbReference type="Proteomes" id="UP000278152">
    <property type="component" value="Chromosome"/>
</dbReference>
<dbReference type="RefSeq" id="WP_125730707.1">
    <property type="nucleotide sequence ID" value="NZ_AP019314.1"/>
</dbReference>
<proteinExistence type="predicted"/>
<sequence>MPLISLADIRGGKTETHVNVASLYASFRKMVTLNSTASKIVTDEQRGTSKMDDAPPLGTLDPEILDYVPSFQRLLVTNNRRSMPRHLKNHWDKGGHIWG</sequence>
<accession>A0A3G9JN39</accession>
<dbReference type="EMBL" id="AP019314">
    <property type="protein sequence ID" value="BBH39321.1"/>
    <property type="molecule type" value="Genomic_DNA"/>
</dbReference>
<evidence type="ECO:0000313" key="2">
    <source>
        <dbReference type="Proteomes" id="UP000278152"/>
    </source>
</evidence>
<evidence type="ECO:0000313" key="1">
    <source>
        <dbReference type="EMBL" id="BBH39321.1"/>
    </source>
</evidence>
<organism evidence="1 2">
    <name type="scientific">Microcystis viridis NIES-102</name>
    <dbReference type="NCBI Taxonomy" id="213615"/>
    <lineage>
        <taxon>Bacteria</taxon>
        <taxon>Bacillati</taxon>
        <taxon>Cyanobacteriota</taxon>
        <taxon>Cyanophyceae</taxon>
        <taxon>Oscillatoriophycideae</taxon>
        <taxon>Chroococcales</taxon>
        <taxon>Microcystaceae</taxon>
        <taxon>Microcystis</taxon>
    </lineage>
</organism>
<name>A0A3G9JN39_MICVR</name>
<dbReference type="AlphaFoldDB" id="A0A3G9JN39"/>
<protein>
    <submittedName>
        <fullName evidence="1">Uncharacterized protein</fullName>
    </submittedName>
</protein>
<dbReference type="KEGG" id="mvz:myaer102_18510"/>
<gene>
    <name evidence="1" type="ORF">myaer102_18510</name>
</gene>